<name>A0A2W4VYN7_9CYAN</name>
<organism evidence="1 2">
    <name type="scientific">Shackletoniella antarctica</name>
    <dbReference type="NCBI Taxonomy" id="268115"/>
    <lineage>
        <taxon>Bacteria</taxon>
        <taxon>Bacillati</taxon>
        <taxon>Cyanobacteriota</taxon>
        <taxon>Cyanophyceae</taxon>
        <taxon>Oculatellales</taxon>
        <taxon>Oculatellaceae</taxon>
        <taxon>Shackletoniella</taxon>
    </lineage>
</organism>
<evidence type="ECO:0000313" key="1">
    <source>
        <dbReference type="EMBL" id="PZO37436.1"/>
    </source>
</evidence>
<sequence>MAIRQIVIDIPETVFLSDDGIDEATFAKELKVLAAVRLYGQGRLSSGRAAELADMSRVEFLLNLKDYRVFPLESELLDLEKNLA</sequence>
<reference evidence="1 2" key="2">
    <citation type="submission" date="2018-06" db="EMBL/GenBank/DDBJ databases">
        <title>Metagenomic assembly of (sub)arctic Cyanobacteria and their associated microbiome from non-axenic cultures.</title>
        <authorList>
            <person name="Baurain D."/>
        </authorList>
    </citation>
    <scope>NUCLEOTIDE SEQUENCE [LARGE SCALE GENOMIC DNA]</scope>
    <source>
        <strain evidence="1">ULC041bin1</strain>
    </source>
</reference>
<proteinExistence type="predicted"/>
<comment type="caution">
    <text evidence="1">The sequence shown here is derived from an EMBL/GenBank/DDBJ whole genome shotgun (WGS) entry which is preliminary data.</text>
</comment>
<dbReference type="AlphaFoldDB" id="A0A2W4VYN7"/>
<gene>
    <name evidence="1" type="ORF">DCF17_15945</name>
</gene>
<protein>
    <submittedName>
        <fullName evidence="1">Uncharacterized protein</fullName>
    </submittedName>
</protein>
<dbReference type="InterPro" id="IPR005368">
    <property type="entry name" value="UPF0175"/>
</dbReference>
<dbReference type="Pfam" id="PF03683">
    <property type="entry name" value="UPF0175"/>
    <property type="match status" value="1"/>
</dbReference>
<accession>A0A2W4VYN7</accession>
<reference evidence="2" key="1">
    <citation type="submission" date="2018-04" db="EMBL/GenBank/DDBJ databases">
        <authorList>
            <person name="Cornet L."/>
        </authorList>
    </citation>
    <scope>NUCLEOTIDE SEQUENCE [LARGE SCALE GENOMIC DNA]</scope>
</reference>
<dbReference type="EMBL" id="QBMN01000122">
    <property type="protein sequence ID" value="PZO37436.1"/>
    <property type="molecule type" value="Genomic_DNA"/>
</dbReference>
<evidence type="ECO:0000313" key="2">
    <source>
        <dbReference type="Proteomes" id="UP000249081"/>
    </source>
</evidence>
<dbReference type="Proteomes" id="UP000249081">
    <property type="component" value="Unassembled WGS sequence"/>
</dbReference>